<keyword evidence="5" id="KW-0812">Transmembrane</keyword>
<name>A0ABV3XBR7_9ACTN</name>
<dbReference type="SUPFAM" id="SSF49265">
    <property type="entry name" value="Fibronectin type III"/>
    <property type="match status" value="4"/>
</dbReference>
<dbReference type="PANTHER" id="PTHR13817:SF73">
    <property type="entry name" value="FIBRONECTIN TYPE-III DOMAIN-CONTAINING PROTEIN"/>
    <property type="match status" value="1"/>
</dbReference>
<dbReference type="RefSeq" id="WP_369204414.1">
    <property type="nucleotide sequence ID" value="NZ_JBFNXQ010000013.1"/>
</dbReference>
<feature type="compositionally biased region" description="Low complexity" evidence="4">
    <location>
        <begin position="134"/>
        <end position="150"/>
    </location>
</feature>
<keyword evidence="3" id="KW-0624">Polysaccharide degradation</keyword>
<dbReference type="PROSITE" id="PS50853">
    <property type="entry name" value="FN3"/>
    <property type="match status" value="4"/>
</dbReference>
<feature type="compositionally biased region" description="Low complexity" evidence="4">
    <location>
        <begin position="403"/>
        <end position="425"/>
    </location>
</feature>
<dbReference type="PANTHER" id="PTHR13817">
    <property type="entry name" value="TITIN"/>
    <property type="match status" value="1"/>
</dbReference>
<dbReference type="InterPro" id="IPR015915">
    <property type="entry name" value="Kelch-typ_b-propeller"/>
</dbReference>
<dbReference type="Pfam" id="PF00041">
    <property type="entry name" value="fn3"/>
    <property type="match status" value="2"/>
</dbReference>
<keyword evidence="8" id="KW-1185">Reference proteome</keyword>
<feature type="compositionally biased region" description="Low complexity" evidence="4">
    <location>
        <begin position="225"/>
        <end position="237"/>
    </location>
</feature>
<dbReference type="InterPro" id="IPR003961">
    <property type="entry name" value="FN3_dom"/>
</dbReference>
<evidence type="ECO:0000313" key="7">
    <source>
        <dbReference type="EMBL" id="MEX5717999.1"/>
    </source>
</evidence>
<keyword evidence="2" id="KW-0326">Glycosidase</keyword>
<feature type="compositionally biased region" description="Low complexity" evidence="4">
    <location>
        <begin position="323"/>
        <end position="342"/>
    </location>
</feature>
<organism evidence="7 8">
    <name type="scientific">Geodermatophilus maliterrae</name>
    <dbReference type="NCBI Taxonomy" id="3162531"/>
    <lineage>
        <taxon>Bacteria</taxon>
        <taxon>Bacillati</taxon>
        <taxon>Actinomycetota</taxon>
        <taxon>Actinomycetes</taxon>
        <taxon>Geodermatophilales</taxon>
        <taxon>Geodermatophilaceae</taxon>
        <taxon>Geodermatophilus</taxon>
    </lineage>
</organism>
<dbReference type="EMBL" id="JBFNXQ010000013">
    <property type="protein sequence ID" value="MEX5717999.1"/>
    <property type="molecule type" value="Genomic_DNA"/>
</dbReference>
<evidence type="ECO:0000256" key="5">
    <source>
        <dbReference type="SAM" id="Phobius"/>
    </source>
</evidence>
<evidence type="ECO:0000256" key="2">
    <source>
        <dbReference type="ARBA" id="ARBA00023295"/>
    </source>
</evidence>
<dbReference type="Gene3D" id="2.60.40.10">
    <property type="entry name" value="Immunoglobulins"/>
    <property type="match status" value="5"/>
</dbReference>
<dbReference type="InterPro" id="IPR050964">
    <property type="entry name" value="Striated_Muscle_Regulatory"/>
</dbReference>
<evidence type="ECO:0000259" key="6">
    <source>
        <dbReference type="PROSITE" id="PS50853"/>
    </source>
</evidence>
<dbReference type="InterPro" id="IPR036116">
    <property type="entry name" value="FN3_sf"/>
</dbReference>
<dbReference type="CDD" id="cd00063">
    <property type="entry name" value="FN3"/>
    <property type="match status" value="2"/>
</dbReference>
<feature type="domain" description="Fibronectin type-III" evidence="6">
    <location>
        <begin position="56"/>
        <end position="145"/>
    </location>
</feature>
<comment type="caution">
    <text evidence="7">The sequence shown here is derived from an EMBL/GenBank/DDBJ whole genome shotgun (WGS) entry which is preliminary data.</text>
</comment>
<feature type="region of interest" description="Disordered" evidence="4">
    <location>
        <begin position="401"/>
        <end position="425"/>
    </location>
</feature>
<feature type="region of interest" description="Disordered" evidence="4">
    <location>
        <begin position="310"/>
        <end position="343"/>
    </location>
</feature>
<keyword evidence="5" id="KW-1133">Transmembrane helix</keyword>
<dbReference type="SMART" id="SM00060">
    <property type="entry name" value="FN3"/>
    <property type="match status" value="5"/>
</dbReference>
<dbReference type="InterPro" id="IPR013783">
    <property type="entry name" value="Ig-like_fold"/>
</dbReference>
<reference evidence="7 8" key="1">
    <citation type="submission" date="2024-06" db="EMBL/GenBank/DDBJ databases">
        <title>Draft genome sequence of Geodermatophilus badlandi, a novel member of the Geodermatophilaceae isolated from badland sedimentary rocks in the Red desert, Wyoming, USA.</title>
        <authorList>
            <person name="Ben Tekaya S."/>
            <person name="Nouioui I."/>
            <person name="Flores G.M."/>
            <person name="Shaal M.N."/>
            <person name="Bredoire F."/>
            <person name="Basile F."/>
            <person name="Van Diepen L."/>
            <person name="Ward N.L."/>
        </authorList>
    </citation>
    <scope>NUCLEOTIDE SEQUENCE [LARGE SCALE GENOMIC DNA]</scope>
    <source>
        <strain evidence="7 8">WL48A</strain>
    </source>
</reference>
<evidence type="ECO:0000256" key="4">
    <source>
        <dbReference type="SAM" id="MobiDB-lite"/>
    </source>
</evidence>
<sequence>MARHEDDGPGGRRRRRPRPWAVRLLAGVVLGVVALTGAGSGPVAPGPDLAPASFADPVPPTGVSAVGSDRTLTVSWTASTEGFVSGYDVFLDDVLRASPTGTSAVVTGLTNGHPYQVTVRTKTSFLGSSGVGTTGSTPVTGTPRDSVAPAAPTGVVATAGDLRVVVTWTPNSADADADGYRVLRDGVPVTGLLAGRATASWTDTAVVADRTYGYTVQTHDTSGNRSASSAPVASARPFDLTPPGTPTGLTAVPGDGRVDLSWTANPEPDVAVYVVLRDEVEVARVGGTTWSDTGVVDDTTYGYRLVAVDGHGNASDPSDPEVTARPTDTTAPTTPTGLEATPGDGQVDLAWAPNPEPDVAVYVVLRDEVEVARVGGTTWSDTGVVDDTTYAYRLVAVDGHGNASDPSDPAVPATPTPDRAPAAPTGVTAVAGDGRATVRWDAVPEPDVTGYRVLAEDGGVLATVAAPVTQATVPGLVNGTEHRLRVVAVDAAGQVSAPSAEVAVVPVAARVPAEGAGQSGGVAAGADGRFVVIGTSARWEAADTNTAYELYLLDRSAGTARRIAPLPASATGSGDPTNAAAPAVSDDGRFVALATSAALVTSDTNRLPDVYRLDTRTGTWELVSVPAGGRVHASVAGTVLQGGAAVHATSPTVVASGDGDLVLFYSARPDLVPGDTNGAVDVFAKRVSTGAVTRVSTSTAGGELGRTATGPALAVTPDGRFALFPAAATNGPVVLYRKTLSGAGAGQAVVVSSVVAGGRTTEYGVYRDAGDVAISDDGRYVALVTAAKVTTPTPTAAWSTGLAYRVDTATGAVVAMGSGQTTVWEHRVELDPTGRYGFYATAAAALPADGNGHTDHYRRDVGGGGLTLVTADAGGRATTGPTGAVTAAEYGRLTAVDGDRVLVTTSQALTATDTNRLRDLYAKDLTDGTVSVPRG</sequence>
<keyword evidence="3" id="KW-0119">Carbohydrate metabolism</keyword>
<keyword evidence="2" id="KW-0378">Hydrolase</keyword>
<dbReference type="SUPFAM" id="SSF69322">
    <property type="entry name" value="Tricorn protease domain 2"/>
    <property type="match status" value="1"/>
</dbReference>
<evidence type="ECO:0000256" key="3">
    <source>
        <dbReference type="ARBA" id="ARBA00023326"/>
    </source>
</evidence>
<protein>
    <recommendedName>
        <fullName evidence="6">Fibronectin type-III domain-containing protein</fullName>
    </recommendedName>
</protein>
<evidence type="ECO:0000313" key="8">
    <source>
        <dbReference type="Proteomes" id="UP001560045"/>
    </source>
</evidence>
<feature type="transmembrane region" description="Helical" evidence="5">
    <location>
        <begin position="20"/>
        <end position="39"/>
    </location>
</feature>
<feature type="region of interest" description="Disordered" evidence="4">
    <location>
        <begin position="219"/>
        <end position="252"/>
    </location>
</feature>
<keyword evidence="1" id="KW-0677">Repeat</keyword>
<gene>
    <name evidence="7" type="ORF">ABQ292_06415</name>
</gene>
<evidence type="ECO:0000256" key="1">
    <source>
        <dbReference type="ARBA" id="ARBA00022737"/>
    </source>
</evidence>
<dbReference type="Proteomes" id="UP001560045">
    <property type="component" value="Unassembled WGS sequence"/>
</dbReference>
<proteinExistence type="predicted"/>
<feature type="domain" description="Fibronectin type-III" evidence="6">
    <location>
        <begin position="331"/>
        <end position="419"/>
    </location>
</feature>
<feature type="region of interest" description="Disordered" evidence="4">
    <location>
        <begin position="129"/>
        <end position="150"/>
    </location>
</feature>
<accession>A0ABV3XBR7</accession>
<feature type="domain" description="Fibronectin type-III" evidence="6">
    <location>
        <begin position="242"/>
        <end position="330"/>
    </location>
</feature>
<dbReference type="Gene3D" id="2.120.10.80">
    <property type="entry name" value="Kelch-type beta propeller"/>
    <property type="match status" value="1"/>
</dbReference>
<keyword evidence="5" id="KW-0472">Membrane</keyword>
<feature type="domain" description="Fibronectin type-III" evidence="6">
    <location>
        <begin position="420"/>
        <end position="510"/>
    </location>
</feature>